<feature type="region of interest" description="Disordered" evidence="1">
    <location>
        <begin position="1"/>
        <end position="32"/>
    </location>
</feature>
<name>A0AAD1TIB8_PELCU</name>
<dbReference type="EMBL" id="OW240923">
    <property type="protein sequence ID" value="CAH2324595.1"/>
    <property type="molecule type" value="Genomic_DNA"/>
</dbReference>
<evidence type="ECO:0000313" key="2">
    <source>
        <dbReference type="EMBL" id="CAH2324595.1"/>
    </source>
</evidence>
<dbReference type="AlphaFoldDB" id="A0AAD1TIB8"/>
<accession>A0AAD1TIB8</accession>
<gene>
    <name evidence="2" type="ORF">PECUL_23A052548</name>
</gene>
<proteinExistence type="predicted"/>
<reference evidence="2" key="1">
    <citation type="submission" date="2022-03" db="EMBL/GenBank/DDBJ databases">
        <authorList>
            <person name="Alioto T."/>
            <person name="Alioto T."/>
            <person name="Gomez Garrido J."/>
        </authorList>
    </citation>
    <scope>NUCLEOTIDE SEQUENCE</scope>
</reference>
<keyword evidence="3" id="KW-1185">Reference proteome</keyword>
<feature type="region of interest" description="Disordered" evidence="1">
    <location>
        <begin position="124"/>
        <end position="148"/>
    </location>
</feature>
<evidence type="ECO:0000256" key="1">
    <source>
        <dbReference type="SAM" id="MobiDB-lite"/>
    </source>
</evidence>
<evidence type="ECO:0000313" key="3">
    <source>
        <dbReference type="Proteomes" id="UP001295444"/>
    </source>
</evidence>
<protein>
    <submittedName>
        <fullName evidence="2">Uncharacterized protein</fullName>
    </submittedName>
</protein>
<sequence length="148" mass="16940">MNSYDNGELNRGGSFESRKDSNREKKSKLGVVRNVFTSKRAEKNKASNEIKEKTSGISFQNKAKEIEEEVNNRLEENTENIISYDSGQLNRGSSPELDKDFNKEKKSKFRLIKNVFTSKRLEKNRASNEIKGTKLVKKTSQSKSSLKE</sequence>
<dbReference type="Proteomes" id="UP001295444">
    <property type="component" value="Chromosome 12"/>
</dbReference>
<organism evidence="2 3">
    <name type="scientific">Pelobates cultripes</name>
    <name type="common">Western spadefoot toad</name>
    <dbReference type="NCBI Taxonomy" id="61616"/>
    <lineage>
        <taxon>Eukaryota</taxon>
        <taxon>Metazoa</taxon>
        <taxon>Chordata</taxon>
        <taxon>Craniata</taxon>
        <taxon>Vertebrata</taxon>
        <taxon>Euteleostomi</taxon>
        <taxon>Amphibia</taxon>
        <taxon>Batrachia</taxon>
        <taxon>Anura</taxon>
        <taxon>Pelobatoidea</taxon>
        <taxon>Pelobatidae</taxon>
        <taxon>Pelobates</taxon>
    </lineage>
</organism>
<feature type="compositionally biased region" description="Polar residues" evidence="1">
    <location>
        <begin position="138"/>
        <end position="148"/>
    </location>
</feature>